<gene>
    <name evidence="2" type="ORF">QBC33DRAFT_525585</name>
</gene>
<evidence type="ECO:0000313" key="3">
    <source>
        <dbReference type="Proteomes" id="UP001244011"/>
    </source>
</evidence>
<reference evidence="2" key="1">
    <citation type="submission" date="2023-06" db="EMBL/GenBank/DDBJ databases">
        <title>Genome-scale phylogeny and comparative genomics of the fungal order Sordariales.</title>
        <authorList>
            <consortium name="Lawrence Berkeley National Laboratory"/>
            <person name="Hensen N."/>
            <person name="Bonometti L."/>
            <person name="Westerberg I."/>
            <person name="Brannstrom I.O."/>
            <person name="Guillou S."/>
            <person name="Cros-Aarteil S."/>
            <person name="Calhoun S."/>
            <person name="Haridas S."/>
            <person name="Kuo A."/>
            <person name="Mondo S."/>
            <person name="Pangilinan J."/>
            <person name="Riley R."/>
            <person name="Labutti K."/>
            <person name="Andreopoulos B."/>
            <person name="Lipzen A."/>
            <person name="Chen C."/>
            <person name="Yanf M."/>
            <person name="Daum C."/>
            <person name="Ng V."/>
            <person name="Clum A."/>
            <person name="Steindorff A."/>
            <person name="Ohm R."/>
            <person name="Martin F."/>
            <person name="Silar P."/>
            <person name="Natvig D."/>
            <person name="Lalanne C."/>
            <person name="Gautier V."/>
            <person name="Ament-Velasquez S.L."/>
            <person name="Kruys A."/>
            <person name="Hutchinson M.I."/>
            <person name="Powell A.J."/>
            <person name="Barry K."/>
            <person name="Miller A.N."/>
            <person name="Grigoriev I.V."/>
            <person name="Debuchy R."/>
            <person name="Gladieux P."/>
            <person name="Thoren M.H."/>
            <person name="Johannesson H."/>
        </authorList>
    </citation>
    <scope>NUCLEOTIDE SEQUENCE</scope>
    <source>
        <strain evidence="2">8032-3</strain>
    </source>
</reference>
<sequence>MANKNPPDERVVYLALKNVFKGDKTWVRQLKTIRKLIKDQENGEVADLINSHDLDTICKTARTLLTEQVFESTLKAKIRFPEVFDVSPAQSAEREASEAEAAKNEANAIRDVVRRHQDDVRDVARVEGAVETESVETFRDPRPRTLKGNCHIPSLFPIYLPLRAQHSILVKVQTILEQACFEYGQHAMPDVLQKNRWDCPEAAELNLWVAEFLQSQSKFADKEGEVGKPLEKLFRSVADIRHTAVHRIRISGRGLEQFLLDAETLATLLGDAVQLGLLTKLRRDMHLAIEELERNKHVLSLKLQETLKEIAAKRAELDRVEEAAIAEMLKEDDEYGVLAGTNLEHAIVVSEATALTAAETENKASSADDLDSVEDYGESRWHDIWNPCRI</sequence>
<keyword evidence="3" id="KW-1185">Reference proteome</keyword>
<evidence type="ECO:0008006" key="4">
    <source>
        <dbReference type="Google" id="ProtNLM"/>
    </source>
</evidence>
<dbReference type="GeneID" id="85310015"/>
<proteinExistence type="predicted"/>
<feature type="coiled-coil region" evidence="1">
    <location>
        <begin position="89"/>
        <end position="119"/>
    </location>
</feature>
<dbReference type="EMBL" id="MU838998">
    <property type="protein sequence ID" value="KAK1772072.1"/>
    <property type="molecule type" value="Genomic_DNA"/>
</dbReference>
<dbReference type="RefSeq" id="XP_060288285.1">
    <property type="nucleotide sequence ID" value="XM_060426828.1"/>
</dbReference>
<feature type="coiled-coil region" evidence="1">
    <location>
        <begin position="289"/>
        <end position="323"/>
    </location>
</feature>
<protein>
    <recommendedName>
        <fullName evidence="4">Ubiquinol-cytochrome-c reductase cytochrome c1</fullName>
    </recommendedName>
</protein>
<evidence type="ECO:0000256" key="1">
    <source>
        <dbReference type="SAM" id="Coils"/>
    </source>
</evidence>
<keyword evidence="1" id="KW-0175">Coiled coil</keyword>
<comment type="caution">
    <text evidence="2">The sequence shown here is derived from an EMBL/GenBank/DDBJ whole genome shotgun (WGS) entry which is preliminary data.</text>
</comment>
<dbReference type="AlphaFoldDB" id="A0AAJ0CB69"/>
<accession>A0AAJ0CB69</accession>
<evidence type="ECO:0000313" key="2">
    <source>
        <dbReference type="EMBL" id="KAK1772072.1"/>
    </source>
</evidence>
<dbReference type="Proteomes" id="UP001244011">
    <property type="component" value="Unassembled WGS sequence"/>
</dbReference>
<name>A0AAJ0CB69_9PEZI</name>
<organism evidence="2 3">
    <name type="scientific">Phialemonium atrogriseum</name>
    <dbReference type="NCBI Taxonomy" id="1093897"/>
    <lineage>
        <taxon>Eukaryota</taxon>
        <taxon>Fungi</taxon>
        <taxon>Dikarya</taxon>
        <taxon>Ascomycota</taxon>
        <taxon>Pezizomycotina</taxon>
        <taxon>Sordariomycetes</taxon>
        <taxon>Sordariomycetidae</taxon>
        <taxon>Cephalothecales</taxon>
        <taxon>Cephalothecaceae</taxon>
        <taxon>Phialemonium</taxon>
    </lineage>
</organism>